<dbReference type="PANTHER" id="PTHR47331:SF4">
    <property type="entry name" value="PEPTIDASE S1 DOMAIN-CONTAINING PROTEIN"/>
    <property type="match status" value="1"/>
</dbReference>
<organism evidence="1 2">
    <name type="scientific">Molorchus minor</name>
    <dbReference type="NCBI Taxonomy" id="1323400"/>
    <lineage>
        <taxon>Eukaryota</taxon>
        <taxon>Metazoa</taxon>
        <taxon>Ecdysozoa</taxon>
        <taxon>Arthropoda</taxon>
        <taxon>Hexapoda</taxon>
        <taxon>Insecta</taxon>
        <taxon>Pterygota</taxon>
        <taxon>Neoptera</taxon>
        <taxon>Endopterygota</taxon>
        <taxon>Coleoptera</taxon>
        <taxon>Polyphaga</taxon>
        <taxon>Cucujiformia</taxon>
        <taxon>Chrysomeloidea</taxon>
        <taxon>Cerambycidae</taxon>
        <taxon>Lamiinae</taxon>
        <taxon>Monochamini</taxon>
        <taxon>Molorchus</taxon>
    </lineage>
</organism>
<dbReference type="EMBL" id="JAPWTJ010004279">
    <property type="protein sequence ID" value="KAJ8946582.1"/>
    <property type="molecule type" value="Genomic_DNA"/>
</dbReference>
<gene>
    <name evidence="1" type="ORF">NQ317_002553</name>
</gene>
<dbReference type="Gene3D" id="2.40.70.10">
    <property type="entry name" value="Acid Proteases"/>
    <property type="match status" value="1"/>
</dbReference>
<dbReference type="InterPro" id="IPR008042">
    <property type="entry name" value="Retrotrans_Pao"/>
</dbReference>
<keyword evidence="2" id="KW-1185">Reference proteome</keyword>
<dbReference type="InterPro" id="IPR005312">
    <property type="entry name" value="DUF1759"/>
</dbReference>
<dbReference type="Pfam" id="PF03564">
    <property type="entry name" value="DUF1759"/>
    <property type="match status" value="1"/>
</dbReference>
<dbReference type="Proteomes" id="UP001162164">
    <property type="component" value="Unassembled WGS sequence"/>
</dbReference>
<protein>
    <recommendedName>
        <fullName evidence="3">Peptidase aspartic putative domain-containing protein</fullName>
    </recommendedName>
</protein>
<evidence type="ECO:0000313" key="2">
    <source>
        <dbReference type="Proteomes" id="UP001162164"/>
    </source>
</evidence>
<dbReference type="Pfam" id="PF05380">
    <property type="entry name" value="Peptidase_A17"/>
    <property type="match status" value="1"/>
</dbReference>
<proteinExistence type="predicted"/>
<comment type="caution">
    <text evidence="1">The sequence shown here is derived from an EMBL/GenBank/DDBJ whole genome shotgun (WGS) entry which is preliminary data.</text>
</comment>
<feature type="non-terminal residue" evidence="1">
    <location>
        <position position="1"/>
    </location>
</feature>
<sequence>PHYKQTIHNQHWSIERIGKINKNQYRRATVRRDDHFGARRTTINRSDSFHVYLLFTNTIMENLSKLRFKRDIFKTQLSRLKTYFDTIDQNNLTSLVITELECRLNINEGIYEQFNEKQSDIEFILENSESSNLEQLSSELQERLTFENLYFQLIASIKNTIAIYYNKIQSNNINDYASQAGNIQGSAVSMQSSAVSTAPGNVKLPTIKMPTFNGSYDRWLEFRDAFMALVHDNNTLSSIQKFYYLQSALEGEAARLIQAFEVSAANYAIAWDLLKQRFENKKLLVHNYIQAIFDAPTIIKESHIELRKLFDNFTKNIRSLETLGLPTKEWDALLIYILTSKFDHVTRRDWESFKIEGELPTIDDINLFLREKCELLEKLNLNKKENKFQKTIKCHSSTVSKADSKKYSCYYCRGEHAIYQCSDFIKLDIDSRIKEASRLNLCHNCLSPGHTKMQCKKSSCRQCNKKHNSMLHVQPEASGEIQQNNNNSNNNQPVAPAAVVGHTINNSVSQMLLSTAVVNVKDNKGNIQSARVLLDQGSQSNFITDNLCNKLGLKKRPVDFSISGVGQIVSEANYITSLTIMSRLNNFKINISCLVLPKITERLPLQSFEYSLINIPDNIPLADPGFNITGDIDILLGVGEFYKVISMRQICNRNQPVLQKTKLGWVVGGNLSCDSEYNKLVSCHTVSLDQIDDTLMKFWKLDECDTSLKFSSESDQFCESHFSRNFSRDIRCLYQLGLDSKEKFPIASRVILHDFYIDDLLSGSESPNELLQIQRDVTSILASGGFELRKWLSNLPELTNQFLLNPDLDSNILQLGDSENNKTLGILWNSNQDTIQYHIKNISISKYVSKRAILSITAQIFDPLGLLGPIVVVAKLIIQLLWQAKLMWDEPVPRNILNNWNSFCNDITVLNDLSLPRHVLIPNAENIEMHAFADASEKAYGACIYLRCKTANLYTTRLLCAKSRIAPLKSVTLPRLELCAALLLAQLVTKAAKSYSILSKIYFKLKDKEGRSTIRSINCRRIK</sequence>
<reference evidence="1" key="1">
    <citation type="journal article" date="2023" name="Insect Mol. Biol.">
        <title>Genome sequencing provides insights into the evolution of gene families encoding plant cell wall-degrading enzymes in longhorned beetles.</title>
        <authorList>
            <person name="Shin N.R."/>
            <person name="Okamura Y."/>
            <person name="Kirsch R."/>
            <person name="Pauchet Y."/>
        </authorList>
    </citation>
    <scope>NUCLEOTIDE SEQUENCE</scope>
    <source>
        <strain evidence="1">MMC_N1</strain>
    </source>
</reference>
<dbReference type="PANTHER" id="PTHR47331">
    <property type="entry name" value="PHD-TYPE DOMAIN-CONTAINING PROTEIN"/>
    <property type="match status" value="1"/>
</dbReference>
<name>A0ABQ9IPW3_9CUCU</name>
<accession>A0ABQ9IPW3</accession>
<evidence type="ECO:0008006" key="3">
    <source>
        <dbReference type="Google" id="ProtNLM"/>
    </source>
</evidence>
<evidence type="ECO:0000313" key="1">
    <source>
        <dbReference type="EMBL" id="KAJ8946582.1"/>
    </source>
</evidence>
<dbReference type="InterPro" id="IPR021109">
    <property type="entry name" value="Peptidase_aspartic_dom_sf"/>
</dbReference>